<dbReference type="Gene3D" id="3.40.50.300">
    <property type="entry name" value="P-loop containing nucleotide triphosphate hydrolases"/>
    <property type="match status" value="1"/>
</dbReference>
<dbReference type="InterPro" id="IPR027417">
    <property type="entry name" value="P-loop_NTPase"/>
</dbReference>
<protein>
    <submittedName>
        <fullName evidence="11">Thiol reductant ABC exporter subunit CydD</fullName>
    </submittedName>
</protein>
<feature type="transmembrane region" description="Helical" evidence="8">
    <location>
        <begin position="73"/>
        <end position="90"/>
    </location>
</feature>
<keyword evidence="12" id="KW-1185">Reference proteome</keyword>
<evidence type="ECO:0000256" key="8">
    <source>
        <dbReference type="SAM" id="Phobius"/>
    </source>
</evidence>
<dbReference type="InterPro" id="IPR014216">
    <property type="entry name" value="ABC_transptr_CydD"/>
</dbReference>
<keyword evidence="3" id="KW-0547">Nucleotide-binding</keyword>
<name>A0A2A5KT46_9HYPH</name>
<dbReference type="PANTHER" id="PTHR24221:SF654">
    <property type="entry name" value="ATP-BINDING CASSETTE SUB-FAMILY B MEMBER 6"/>
    <property type="match status" value="1"/>
</dbReference>
<dbReference type="GO" id="GO:0016887">
    <property type="term" value="F:ATP hydrolysis activity"/>
    <property type="evidence" value="ECO:0007669"/>
    <property type="project" value="InterPro"/>
</dbReference>
<dbReference type="InterPro" id="IPR003439">
    <property type="entry name" value="ABC_transporter-like_ATP-bd"/>
</dbReference>
<reference evidence="11 12" key="1">
    <citation type="submission" date="2017-09" db="EMBL/GenBank/DDBJ databases">
        <title>Comparative genomics of rhizobia isolated from Phaseolus vulgaris in China.</title>
        <authorList>
            <person name="Tong W."/>
        </authorList>
    </citation>
    <scope>NUCLEOTIDE SEQUENCE [LARGE SCALE GENOMIC DNA]</scope>
    <source>
        <strain evidence="11 12">L101</strain>
    </source>
</reference>
<evidence type="ECO:0000256" key="2">
    <source>
        <dbReference type="ARBA" id="ARBA00022692"/>
    </source>
</evidence>
<evidence type="ECO:0000256" key="4">
    <source>
        <dbReference type="ARBA" id="ARBA00022840"/>
    </source>
</evidence>
<dbReference type="GO" id="GO:0042883">
    <property type="term" value="P:cysteine transport"/>
    <property type="evidence" value="ECO:0007669"/>
    <property type="project" value="InterPro"/>
</dbReference>
<feature type="transmembrane region" description="Helical" evidence="8">
    <location>
        <begin position="160"/>
        <end position="187"/>
    </location>
</feature>
<dbReference type="NCBIfam" id="TIGR02857">
    <property type="entry name" value="CydD"/>
    <property type="match status" value="1"/>
</dbReference>
<keyword evidence="4" id="KW-0067">ATP-binding</keyword>
<evidence type="ECO:0000313" key="11">
    <source>
        <dbReference type="EMBL" id="PCK80220.1"/>
    </source>
</evidence>
<comment type="subcellular location">
    <subcellularLocation>
        <location evidence="1">Cell membrane</location>
        <topology evidence="1">Multi-pass membrane protein</topology>
    </subcellularLocation>
</comment>
<feature type="transmembrane region" description="Helical" evidence="8">
    <location>
        <begin position="39"/>
        <end position="61"/>
    </location>
</feature>
<dbReference type="PROSITE" id="PS50929">
    <property type="entry name" value="ABC_TM1F"/>
    <property type="match status" value="1"/>
</dbReference>
<dbReference type="GO" id="GO:0005524">
    <property type="term" value="F:ATP binding"/>
    <property type="evidence" value="ECO:0007669"/>
    <property type="project" value="UniProtKB-KW"/>
</dbReference>
<dbReference type="InterPro" id="IPR011527">
    <property type="entry name" value="ABC1_TM_dom"/>
</dbReference>
<dbReference type="PANTHER" id="PTHR24221">
    <property type="entry name" value="ATP-BINDING CASSETTE SUB-FAMILY B"/>
    <property type="match status" value="1"/>
</dbReference>
<dbReference type="PROSITE" id="PS50893">
    <property type="entry name" value="ABC_TRANSPORTER_2"/>
    <property type="match status" value="1"/>
</dbReference>
<dbReference type="SUPFAM" id="SSF52540">
    <property type="entry name" value="P-loop containing nucleoside triphosphate hydrolases"/>
    <property type="match status" value="1"/>
</dbReference>
<evidence type="ECO:0000259" key="9">
    <source>
        <dbReference type="PROSITE" id="PS50893"/>
    </source>
</evidence>
<dbReference type="Pfam" id="PF00664">
    <property type="entry name" value="ABC_membrane"/>
    <property type="match status" value="1"/>
</dbReference>
<dbReference type="AlphaFoldDB" id="A0A2A5KT46"/>
<dbReference type="InterPro" id="IPR003593">
    <property type="entry name" value="AAA+_ATPase"/>
</dbReference>
<dbReference type="CDD" id="cd18584">
    <property type="entry name" value="ABC_6TM_AarD_CydD"/>
    <property type="match status" value="1"/>
</dbReference>
<dbReference type="InterPro" id="IPR036640">
    <property type="entry name" value="ABC1_TM_sf"/>
</dbReference>
<feature type="domain" description="ABC transmembrane type-1" evidence="10">
    <location>
        <begin position="39"/>
        <end position="327"/>
    </location>
</feature>
<dbReference type="CDD" id="cd03228">
    <property type="entry name" value="ABCC_MRP_Like"/>
    <property type="match status" value="1"/>
</dbReference>
<keyword evidence="2 8" id="KW-0812">Transmembrane</keyword>
<dbReference type="SMART" id="SM00382">
    <property type="entry name" value="AAA"/>
    <property type="match status" value="1"/>
</dbReference>
<keyword evidence="6 8" id="KW-0472">Membrane</keyword>
<evidence type="ECO:0000313" key="12">
    <source>
        <dbReference type="Proteomes" id="UP000218807"/>
    </source>
</evidence>
<feature type="transmembrane region" description="Helical" evidence="8">
    <location>
        <begin position="256"/>
        <end position="284"/>
    </location>
</feature>
<evidence type="ECO:0000256" key="5">
    <source>
        <dbReference type="ARBA" id="ARBA00022989"/>
    </source>
</evidence>
<dbReference type="SUPFAM" id="SSF90123">
    <property type="entry name" value="ABC transporter transmembrane region"/>
    <property type="match status" value="1"/>
</dbReference>
<organism evidence="11 12">
    <name type="scientific">Rhizobium sophoriradicis</name>
    <dbReference type="NCBI Taxonomy" id="1535245"/>
    <lineage>
        <taxon>Bacteria</taxon>
        <taxon>Pseudomonadati</taxon>
        <taxon>Pseudomonadota</taxon>
        <taxon>Alphaproteobacteria</taxon>
        <taxon>Hyphomicrobiales</taxon>
        <taxon>Rhizobiaceae</taxon>
        <taxon>Rhizobium/Agrobacterium group</taxon>
        <taxon>Rhizobium</taxon>
    </lineage>
</organism>
<dbReference type="EMBL" id="NXDM01000013">
    <property type="protein sequence ID" value="PCK80220.1"/>
    <property type="molecule type" value="Genomic_DNA"/>
</dbReference>
<gene>
    <name evidence="11" type="primary">cydD</name>
    <name evidence="11" type="ORF">CPT34_15005</name>
</gene>
<dbReference type="RefSeq" id="WP_096763243.1">
    <property type="nucleotide sequence ID" value="NZ_NXDM01000013.1"/>
</dbReference>
<evidence type="ECO:0000256" key="1">
    <source>
        <dbReference type="ARBA" id="ARBA00004651"/>
    </source>
</evidence>
<dbReference type="Proteomes" id="UP000218807">
    <property type="component" value="Unassembled WGS sequence"/>
</dbReference>
<feature type="region of interest" description="Disordered" evidence="7">
    <location>
        <begin position="1"/>
        <end position="30"/>
    </location>
</feature>
<keyword evidence="5 8" id="KW-1133">Transmembrane helix</keyword>
<comment type="caution">
    <text evidence="11">The sequence shown here is derived from an EMBL/GenBank/DDBJ whole genome shotgun (WGS) entry which is preliminary data.</text>
</comment>
<evidence type="ECO:0000256" key="3">
    <source>
        <dbReference type="ARBA" id="ARBA00022741"/>
    </source>
</evidence>
<dbReference type="Gene3D" id="1.20.1560.10">
    <property type="entry name" value="ABC transporter type 1, transmembrane domain"/>
    <property type="match status" value="1"/>
</dbReference>
<dbReference type="InterPro" id="IPR039421">
    <property type="entry name" value="Type_1_exporter"/>
</dbReference>
<evidence type="ECO:0000256" key="6">
    <source>
        <dbReference type="ARBA" id="ARBA00023136"/>
    </source>
</evidence>
<evidence type="ECO:0000259" key="10">
    <source>
        <dbReference type="PROSITE" id="PS50929"/>
    </source>
</evidence>
<dbReference type="GO" id="GO:0140359">
    <property type="term" value="F:ABC-type transporter activity"/>
    <property type="evidence" value="ECO:0007669"/>
    <property type="project" value="InterPro"/>
</dbReference>
<dbReference type="GO" id="GO:0005886">
    <property type="term" value="C:plasma membrane"/>
    <property type="evidence" value="ECO:0007669"/>
    <property type="project" value="UniProtKB-SubCell"/>
</dbReference>
<feature type="domain" description="ABC transporter" evidence="9">
    <location>
        <begin position="362"/>
        <end position="577"/>
    </location>
</feature>
<proteinExistence type="predicted"/>
<accession>A0A2A5KT46</accession>
<evidence type="ECO:0000256" key="7">
    <source>
        <dbReference type="SAM" id="MobiDB-lite"/>
    </source>
</evidence>
<dbReference type="Pfam" id="PF00005">
    <property type="entry name" value="ABC_tran"/>
    <property type="match status" value="1"/>
</dbReference>
<sequence length="579" mass="60322">MGTAFFDAKDRRETEPALNGDTVSSLTGQDDTKRGLRRAAMLQALAAAIWIPQAGLLAVSVGRIADGGGLQGVVWPALGILLLGLTRSCLDAAGGRLAFHVARAELSRRRRTAVAALSTSSPIDRGRPASGKAASVLGEQAELIVPYLARFQPARVKASLVPLVILAVTLPVAWIAALVLLFAAPLIPIFMALIGWRAQAASEKQLIATGGLNGFLLDRLRGLATIRAFEAVDATALRLRGEAESLRARTMAVLKIAFLSSAVLELFAALGVAMIAVYVGFSLLGEIRFGTWSGRLDLTEGMFILLLAPAFFEPLRELSAVWHDRAAGEAALKALDALAAGGLSIRGSAEAATAQGTEAPHIRFENVDFRYAADEPLVLCGFDLDIAAGEHLALLGASGSGKSTLLSLMAGLAPCTGGRIVIGGVELADDTAALLRGGMAWIGQKPHIFAGTITGNITLGRSGIPRGDVTGALDAARLEKVAAAYGGRPLGEGGIGLSGGEALRLAIARAACNPHLRIILADEPTAHLDAATAAEVTESLLSLSRGRTLIVATHDPLLAARMHRTVRMDAEFIVREAAE</sequence>